<dbReference type="GO" id="GO:0003700">
    <property type="term" value="F:DNA-binding transcription factor activity"/>
    <property type="evidence" value="ECO:0007669"/>
    <property type="project" value="InterPro"/>
</dbReference>
<dbReference type="Pfam" id="PF03466">
    <property type="entry name" value="LysR_substrate"/>
    <property type="match status" value="1"/>
</dbReference>
<name>A0A521FRZ4_9RHOB</name>
<gene>
    <name evidence="6" type="ORF">SAMN06265221_1385</name>
</gene>
<accession>A0A521FRZ4</accession>
<dbReference type="SUPFAM" id="SSF53850">
    <property type="entry name" value="Periplasmic binding protein-like II"/>
    <property type="match status" value="1"/>
</dbReference>
<dbReference type="InterPro" id="IPR036390">
    <property type="entry name" value="WH_DNA-bd_sf"/>
</dbReference>
<dbReference type="Proteomes" id="UP000319014">
    <property type="component" value="Unassembled WGS sequence"/>
</dbReference>
<evidence type="ECO:0000313" key="6">
    <source>
        <dbReference type="EMBL" id="SMO98922.1"/>
    </source>
</evidence>
<dbReference type="PANTHER" id="PTHR30346">
    <property type="entry name" value="TRANSCRIPTIONAL DUAL REGULATOR HCAR-RELATED"/>
    <property type="match status" value="1"/>
</dbReference>
<dbReference type="SUPFAM" id="SSF46785">
    <property type="entry name" value="Winged helix' DNA-binding domain"/>
    <property type="match status" value="1"/>
</dbReference>
<evidence type="ECO:0000259" key="5">
    <source>
        <dbReference type="PROSITE" id="PS50931"/>
    </source>
</evidence>
<dbReference type="PRINTS" id="PR00039">
    <property type="entry name" value="HTHLYSR"/>
</dbReference>
<keyword evidence="3" id="KW-0238">DNA-binding</keyword>
<dbReference type="GO" id="GO:0032993">
    <property type="term" value="C:protein-DNA complex"/>
    <property type="evidence" value="ECO:0007669"/>
    <property type="project" value="TreeGrafter"/>
</dbReference>
<dbReference type="InterPro" id="IPR036388">
    <property type="entry name" value="WH-like_DNA-bd_sf"/>
</dbReference>
<evidence type="ECO:0000313" key="7">
    <source>
        <dbReference type="Proteomes" id="UP000319014"/>
    </source>
</evidence>
<comment type="similarity">
    <text evidence="1">Belongs to the LysR transcriptional regulatory family.</text>
</comment>
<organism evidence="6 7">
    <name type="scientific">Paracoccus laeviglucosivorans</name>
    <dbReference type="NCBI Taxonomy" id="1197861"/>
    <lineage>
        <taxon>Bacteria</taxon>
        <taxon>Pseudomonadati</taxon>
        <taxon>Pseudomonadota</taxon>
        <taxon>Alphaproteobacteria</taxon>
        <taxon>Rhodobacterales</taxon>
        <taxon>Paracoccaceae</taxon>
        <taxon>Paracoccus</taxon>
    </lineage>
</organism>
<reference evidence="6 7" key="1">
    <citation type="submission" date="2017-05" db="EMBL/GenBank/DDBJ databases">
        <authorList>
            <person name="Varghese N."/>
            <person name="Submissions S."/>
        </authorList>
    </citation>
    <scope>NUCLEOTIDE SEQUENCE [LARGE SCALE GENOMIC DNA]</scope>
    <source>
        <strain evidence="6 7">DSM 100094</strain>
    </source>
</reference>
<evidence type="ECO:0000256" key="4">
    <source>
        <dbReference type="ARBA" id="ARBA00023163"/>
    </source>
</evidence>
<dbReference type="EMBL" id="FXTK01000038">
    <property type="protein sequence ID" value="SMO98922.1"/>
    <property type="molecule type" value="Genomic_DNA"/>
</dbReference>
<dbReference type="PROSITE" id="PS50931">
    <property type="entry name" value="HTH_LYSR"/>
    <property type="match status" value="1"/>
</dbReference>
<dbReference type="InterPro" id="IPR005119">
    <property type="entry name" value="LysR_subst-bd"/>
</dbReference>
<evidence type="ECO:0000256" key="2">
    <source>
        <dbReference type="ARBA" id="ARBA00023015"/>
    </source>
</evidence>
<dbReference type="Pfam" id="PF00126">
    <property type="entry name" value="HTH_1"/>
    <property type="match status" value="1"/>
</dbReference>
<dbReference type="FunFam" id="1.10.10.10:FF:000001">
    <property type="entry name" value="LysR family transcriptional regulator"/>
    <property type="match status" value="1"/>
</dbReference>
<sequence>MGWLNLRRLTYFRAIIEAGSLSEAARRLSVPQPALSYHLRELEADFGGPLVIRGRNGVEPTEGGQLLFDHATIILAQVERAEMELAGLRRRGAADPRVMRISALPSLATKLTPHLLKLTAETLPLSGLFVIETVTREAREMLRQHEIDFAIVIADEKVPESQWLAAESLLMCFAAGDGDATAGPITFAEALDAPLMLPAKGRPVRNLVERLAGQVGKKAIVIHEIDGPNPRKQATIAGLGKTFLPWISISEEVEKGLIGYREVVDPPLLRHVALEWREDMDPELAWAMHGLLSTLLTSVLR</sequence>
<feature type="domain" description="HTH lysR-type" evidence="5">
    <location>
        <begin position="4"/>
        <end position="61"/>
    </location>
</feature>
<dbReference type="InterPro" id="IPR000847">
    <property type="entry name" value="LysR_HTH_N"/>
</dbReference>
<proteinExistence type="inferred from homology"/>
<dbReference type="RefSeq" id="WP_185958769.1">
    <property type="nucleotide sequence ID" value="NZ_FXTK01000038.1"/>
</dbReference>
<dbReference type="Gene3D" id="3.40.190.10">
    <property type="entry name" value="Periplasmic binding protein-like II"/>
    <property type="match status" value="2"/>
</dbReference>
<protein>
    <submittedName>
        <fullName evidence="6">LysR family transcriptional regulator, nitrogen assimilation regulatory protein</fullName>
    </submittedName>
</protein>
<dbReference type="PANTHER" id="PTHR30346:SF28">
    <property type="entry name" value="HTH-TYPE TRANSCRIPTIONAL REGULATOR CYNR"/>
    <property type="match status" value="1"/>
</dbReference>
<evidence type="ECO:0000256" key="1">
    <source>
        <dbReference type="ARBA" id="ARBA00009437"/>
    </source>
</evidence>
<dbReference type="Gene3D" id="1.10.10.10">
    <property type="entry name" value="Winged helix-like DNA-binding domain superfamily/Winged helix DNA-binding domain"/>
    <property type="match status" value="1"/>
</dbReference>
<dbReference type="GO" id="GO:0003677">
    <property type="term" value="F:DNA binding"/>
    <property type="evidence" value="ECO:0007669"/>
    <property type="project" value="UniProtKB-KW"/>
</dbReference>
<keyword evidence="7" id="KW-1185">Reference proteome</keyword>
<keyword evidence="2" id="KW-0805">Transcription regulation</keyword>
<dbReference type="AlphaFoldDB" id="A0A521FRZ4"/>
<evidence type="ECO:0000256" key="3">
    <source>
        <dbReference type="ARBA" id="ARBA00023125"/>
    </source>
</evidence>
<keyword evidence="4" id="KW-0804">Transcription</keyword>